<evidence type="ECO:0000256" key="2">
    <source>
        <dbReference type="ARBA" id="ARBA00008781"/>
    </source>
</evidence>
<protein>
    <submittedName>
        <fullName evidence="5">Uncharacterized protein</fullName>
    </submittedName>
</protein>
<dbReference type="Proteomes" id="UP000749559">
    <property type="component" value="Unassembled WGS sequence"/>
</dbReference>
<dbReference type="Pfam" id="PF00722">
    <property type="entry name" value="Glyco_hydro_16"/>
    <property type="match status" value="1"/>
</dbReference>
<dbReference type="PROSITE" id="PS51969">
    <property type="entry name" value="CBM39"/>
    <property type="match status" value="1"/>
</dbReference>
<dbReference type="InterPro" id="IPR013320">
    <property type="entry name" value="ConA-like_dom_sf"/>
</dbReference>
<dbReference type="SUPFAM" id="SSF49899">
    <property type="entry name" value="Concanavalin A-like lectins/glucanases"/>
    <property type="match status" value="1"/>
</dbReference>
<dbReference type="GO" id="GO:0045087">
    <property type="term" value="P:innate immune response"/>
    <property type="evidence" value="ECO:0007669"/>
    <property type="project" value="UniProtKB-KW"/>
</dbReference>
<dbReference type="Gene3D" id="2.60.120.200">
    <property type="match status" value="1"/>
</dbReference>
<comment type="similarity">
    <text evidence="1">Belongs to the glycosyl hydrolase 16 family.</text>
</comment>
<evidence type="ECO:0000313" key="5">
    <source>
        <dbReference type="EMBL" id="CAH1802561.1"/>
    </source>
</evidence>
<comment type="caution">
    <text evidence="5">The sequence shown here is derived from an EMBL/GenBank/DDBJ whole genome shotgun (WGS) entry which is preliminary data.</text>
</comment>
<dbReference type="GO" id="GO:0005975">
    <property type="term" value="P:carbohydrate metabolic process"/>
    <property type="evidence" value="ECO:0007669"/>
    <property type="project" value="InterPro"/>
</dbReference>
<organism evidence="5 6">
    <name type="scientific">Owenia fusiformis</name>
    <name type="common">Polychaete worm</name>
    <dbReference type="NCBI Taxonomy" id="6347"/>
    <lineage>
        <taxon>Eukaryota</taxon>
        <taxon>Metazoa</taxon>
        <taxon>Spiralia</taxon>
        <taxon>Lophotrochozoa</taxon>
        <taxon>Annelida</taxon>
        <taxon>Polychaeta</taxon>
        <taxon>Sedentaria</taxon>
        <taxon>Canalipalpata</taxon>
        <taxon>Sabellida</taxon>
        <taxon>Oweniida</taxon>
        <taxon>Oweniidae</taxon>
        <taxon>Owenia</taxon>
    </lineage>
</organism>
<dbReference type="Gene3D" id="2.60.40.2140">
    <property type="entry name" value="Beta-1,3-glucan-recognition protein, N-terminal domain"/>
    <property type="match status" value="1"/>
</dbReference>
<dbReference type="InterPro" id="IPR000757">
    <property type="entry name" value="Beta-glucanase-like"/>
</dbReference>
<accession>A0A8J1TN33</accession>
<dbReference type="PANTHER" id="PTHR10963:SF55">
    <property type="entry name" value="GLYCOSIDE HYDROLASE FAMILY 16 PROTEIN"/>
    <property type="match status" value="1"/>
</dbReference>
<evidence type="ECO:0000256" key="1">
    <source>
        <dbReference type="ARBA" id="ARBA00006865"/>
    </source>
</evidence>
<dbReference type="PROSITE" id="PS51762">
    <property type="entry name" value="GH16_2"/>
    <property type="match status" value="1"/>
</dbReference>
<dbReference type="InterPro" id="IPR031756">
    <property type="entry name" value="BGBP_N"/>
</dbReference>
<evidence type="ECO:0000313" key="6">
    <source>
        <dbReference type="Proteomes" id="UP000749559"/>
    </source>
</evidence>
<keyword evidence="6" id="KW-1185">Reference proteome</keyword>
<gene>
    <name evidence="5" type="ORF">OFUS_LOCUS26229</name>
</gene>
<reference evidence="5" key="1">
    <citation type="submission" date="2022-03" db="EMBL/GenBank/DDBJ databases">
        <authorList>
            <person name="Martin C."/>
        </authorList>
    </citation>
    <scope>NUCLEOTIDE SEQUENCE</scope>
</reference>
<sequence length="474" mass="52756">MLGILTVLASVALLSQGQYVVPVPTITALSPGISFSIPDESGISLVAYHYSINEPLLGTAPGQYNFDINAATGNAWLHENTGVVLINGDVVNYWVYVTKSGGGYQLLDQSWTYNDGSTPTVAPTSSPGSCTTYPCLIFEDNFDSLNYENWQHEITAGGGGNWEFQYYTNNRSNSYTKDGNLYIKPTLTEDKFGPNTLGSATLNLWGASPADLCTGNQWWGCERTGSSTNYINPIQSARLRTVNKFSFQYGRLEVRAKMPQGDWIWPAIWLLPNNAEYGGWPSSGEIDLVEARGNRFLVDSGGNSKGIDNAASTMHWGPFCCENRYDLTHGDKTLTSGTFGDSFHTYTMEWDENSIQFWIDGESIMTADPGPNGFFNFGGWDQRFGPETNPWQYSQNKMAPFDKPFYLIMNVAVGGTNGFFSDDLINSPYPKPWLNTSPTGPRDFWLAKDDWYPTWQGEDAAMQVDYVRVWKMKA</sequence>
<dbReference type="InterPro" id="IPR050546">
    <property type="entry name" value="Glycosyl_Hydrlase_16"/>
</dbReference>
<dbReference type="Pfam" id="PF15886">
    <property type="entry name" value="CBM39"/>
    <property type="match status" value="1"/>
</dbReference>
<evidence type="ECO:0000256" key="3">
    <source>
        <dbReference type="ARBA" id="ARBA00022588"/>
    </source>
</evidence>
<dbReference type="AlphaFoldDB" id="A0A8J1TN33"/>
<keyword evidence="4" id="KW-0391">Immunity</keyword>
<dbReference type="CDD" id="cd08024">
    <property type="entry name" value="GH16_CCF"/>
    <property type="match status" value="1"/>
</dbReference>
<comment type="similarity">
    <text evidence="2">Belongs to the insect beta-1,3-glucan binding protein family.</text>
</comment>
<dbReference type="EMBL" id="CAIIXF020000012">
    <property type="protein sequence ID" value="CAH1802561.1"/>
    <property type="molecule type" value="Genomic_DNA"/>
</dbReference>
<evidence type="ECO:0000256" key="4">
    <source>
        <dbReference type="ARBA" id="ARBA00022859"/>
    </source>
</evidence>
<proteinExistence type="inferred from homology"/>
<dbReference type="GO" id="GO:0030246">
    <property type="term" value="F:carbohydrate binding"/>
    <property type="evidence" value="ECO:0007669"/>
    <property type="project" value="InterPro"/>
</dbReference>
<keyword evidence="3" id="KW-0399">Innate immunity</keyword>
<name>A0A8J1TN33_OWEFU</name>
<dbReference type="OrthoDB" id="4781at2759"/>
<dbReference type="PANTHER" id="PTHR10963">
    <property type="entry name" value="GLYCOSYL HYDROLASE-RELATED"/>
    <property type="match status" value="1"/>
</dbReference>
<dbReference type="InterPro" id="IPR043030">
    <property type="entry name" value="BGBP_N_sf"/>
</dbReference>
<dbReference type="GO" id="GO:0004553">
    <property type="term" value="F:hydrolase activity, hydrolyzing O-glycosyl compounds"/>
    <property type="evidence" value="ECO:0007669"/>
    <property type="project" value="InterPro"/>
</dbReference>